<feature type="domain" description="DUF1731" evidence="2">
    <location>
        <begin position="246"/>
        <end position="292"/>
    </location>
</feature>
<gene>
    <name evidence="3" type="ORF">MCOR_42484</name>
</gene>
<dbReference type="Pfam" id="PF01370">
    <property type="entry name" value="Epimerase"/>
    <property type="match status" value="1"/>
</dbReference>
<proteinExistence type="predicted"/>
<dbReference type="AlphaFoldDB" id="A0A6J8DM42"/>
<evidence type="ECO:0000313" key="4">
    <source>
        <dbReference type="Proteomes" id="UP000507470"/>
    </source>
</evidence>
<accession>A0A6J8DM42</accession>
<dbReference type="EMBL" id="CACVKT020007640">
    <property type="protein sequence ID" value="CAC5409159.1"/>
    <property type="molecule type" value="Genomic_DNA"/>
</dbReference>
<dbReference type="Proteomes" id="UP000507470">
    <property type="component" value="Unassembled WGS sequence"/>
</dbReference>
<evidence type="ECO:0000259" key="2">
    <source>
        <dbReference type="Pfam" id="PF08338"/>
    </source>
</evidence>
<dbReference type="InterPro" id="IPR036291">
    <property type="entry name" value="NAD(P)-bd_dom_sf"/>
</dbReference>
<evidence type="ECO:0000313" key="3">
    <source>
        <dbReference type="EMBL" id="CAC5409159.1"/>
    </source>
</evidence>
<organism evidence="3 4">
    <name type="scientific">Mytilus coruscus</name>
    <name type="common">Sea mussel</name>
    <dbReference type="NCBI Taxonomy" id="42192"/>
    <lineage>
        <taxon>Eukaryota</taxon>
        <taxon>Metazoa</taxon>
        <taxon>Spiralia</taxon>
        <taxon>Lophotrochozoa</taxon>
        <taxon>Mollusca</taxon>
        <taxon>Bivalvia</taxon>
        <taxon>Autobranchia</taxon>
        <taxon>Pteriomorphia</taxon>
        <taxon>Mytilida</taxon>
        <taxon>Mytiloidea</taxon>
        <taxon>Mytilidae</taxon>
        <taxon>Mytilinae</taxon>
        <taxon>Mytilus</taxon>
    </lineage>
</organism>
<name>A0A6J8DM42_MYTCO</name>
<dbReference type="NCBIfam" id="TIGR01777">
    <property type="entry name" value="yfcH"/>
    <property type="match status" value="1"/>
</dbReference>
<dbReference type="Gene3D" id="3.40.50.720">
    <property type="entry name" value="NAD(P)-binding Rossmann-like Domain"/>
    <property type="match status" value="1"/>
</dbReference>
<dbReference type="PANTHER" id="PTHR11092:SF0">
    <property type="entry name" value="EPIMERASE FAMILY PROTEIN SDR39U1"/>
    <property type="match status" value="1"/>
</dbReference>
<reference evidence="3 4" key="1">
    <citation type="submission" date="2020-06" db="EMBL/GenBank/DDBJ databases">
        <authorList>
            <person name="Li R."/>
            <person name="Bekaert M."/>
        </authorList>
    </citation>
    <scope>NUCLEOTIDE SEQUENCE [LARGE SCALE GENOMIC DNA]</scope>
    <source>
        <strain evidence="4">wild</strain>
    </source>
</reference>
<dbReference type="InterPro" id="IPR013549">
    <property type="entry name" value="DUF1731"/>
</dbReference>
<keyword evidence="4" id="KW-1185">Reference proteome</keyword>
<dbReference type="PANTHER" id="PTHR11092">
    <property type="entry name" value="SUGAR NUCLEOTIDE EPIMERASE RELATED"/>
    <property type="match status" value="1"/>
</dbReference>
<dbReference type="InterPro" id="IPR001509">
    <property type="entry name" value="Epimerase_deHydtase"/>
</dbReference>
<dbReference type="InterPro" id="IPR010099">
    <property type="entry name" value="SDR39U1"/>
</dbReference>
<dbReference type="Pfam" id="PF08338">
    <property type="entry name" value="DUF1731"/>
    <property type="match status" value="1"/>
</dbReference>
<evidence type="ECO:0000259" key="1">
    <source>
        <dbReference type="Pfam" id="PF01370"/>
    </source>
</evidence>
<protein>
    <recommendedName>
        <fullName evidence="5">Epimerase family protein SDR39U1</fullName>
    </recommendedName>
</protein>
<dbReference type="OrthoDB" id="276721at2759"/>
<dbReference type="CDD" id="cd05242">
    <property type="entry name" value="SDR_a8"/>
    <property type="match status" value="1"/>
</dbReference>
<sequence length="295" mass="32256">MRALIGGGTGFVGRHLTKALQENGYKVTKVSRKTGPDTITWKDINKNGIPDDVTAVVNLAGANILNPLKRWNQAYKDEVVSSRVETTKTLANAIVSSKIPPKVFATISGVAIYKPNPTLEYTEDSDVEPYDFLSQLVVDWEQAAKLPESHSCRQVTVRSGVVLGRDGGMIQQLYFPFYLGLGGTIGLRGDQWLPWIHVSDLAGIFMHAINNDNVHGLLNGTAESATNADFTKAFAGALCRPAIFPTPGFVMNIVFGSERAKVVLEGQNVKPRRTLESGYQYKYFDVKSACKNCVS</sequence>
<evidence type="ECO:0008006" key="5">
    <source>
        <dbReference type="Google" id="ProtNLM"/>
    </source>
</evidence>
<dbReference type="SUPFAM" id="SSF51735">
    <property type="entry name" value="NAD(P)-binding Rossmann-fold domains"/>
    <property type="match status" value="1"/>
</dbReference>
<feature type="domain" description="NAD-dependent epimerase/dehydratase" evidence="1">
    <location>
        <begin position="4"/>
        <end position="211"/>
    </location>
</feature>